<dbReference type="Gene3D" id="3.90.850.10">
    <property type="entry name" value="Fumarylacetoacetase-like, C-terminal domain"/>
    <property type="match status" value="1"/>
</dbReference>
<sequence>MTTHTQTVRAQSTALADLALRLREAELNGVAISPIRDELAAGGIEAAYEVQRLNEDHAISAGRRVVGRKIGLTSPAVQAQMGVNQPDFGVLFADMCLADGEPLAANAVLQPRVEAEIALVLNKDLPHPDTTINELISAVDHLLPAIEIVGSRIENWDISILDTIADNASCGQIVTGTVPLLPTALDLSAVGMAMEVNGKVRSVGSGAACLGHPYRAALWLVRRMASLGRPLRAGEILMTGALGPMVDFPAGANAVATIQGLGQVRITHEEN</sequence>
<dbReference type="SUPFAM" id="SSF56529">
    <property type="entry name" value="FAH"/>
    <property type="match status" value="1"/>
</dbReference>
<dbReference type="InterPro" id="IPR050772">
    <property type="entry name" value="Hydratase-Decarb/MhpD_sf"/>
</dbReference>
<dbReference type="EMBL" id="POAF01000004">
    <property type="protein sequence ID" value="RBM01215.1"/>
    <property type="molecule type" value="Genomic_DNA"/>
</dbReference>
<proteinExistence type="predicted"/>
<feature type="domain" description="Fumarylacetoacetase-like C-terminal" evidence="2">
    <location>
        <begin position="85"/>
        <end position="265"/>
    </location>
</feature>
<gene>
    <name evidence="3" type="ORF">C1H84_10610</name>
</gene>
<accession>A0A365YET2</accession>
<evidence type="ECO:0000256" key="1">
    <source>
        <dbReference type="ARBA" id="ARBA00023239"/>
    </source>
</evidence>
<dbReference type="GO" id="GO:0008684">
    <property type="term" value="F:2-oxopent-4-enoate hydratase activity"/>
    <property type="evidence" value="ECO:0007669"/>
    <property type="project" value="TreeGrafter"/>
</dbReference>
<dbReference type="InterPro" id="IPR011234">
    <property type="entry name" value="Fumarylacetoacetase-like_C"/>
</dbReference>
<dbReference type="Proteomes" id="UP000252167">
    <property type="component" value="Unassembled WGS sequence"/>
</dbReference>
<keyword evidence="4" id="KW-1185">Reference proteome</keyword>
<comment type="caution">
    <text evidence="3">The sequence shown here is derived from an EMBL/GenBank/DDBJ whole genome shotgun (WGS) entry which is preliminary data.</text>
</comment>
<dbReference type="NCBIfam" id="NF008461">
    <property type="entry name" value="PRK11342.1"/>
    <property type="match status" value="1"/>
</dbReference>
<evidence type="ECO:0000259" key="2">
    <source>
        <dbReference type="Pfam" id="PF01557"/>
    </source>
</evidence>
<dbReference type="RefSeq" id="WP_113607382.1">
    <property type="nucleotide sequence ID" value="NZ_POAF01000004.1"/>
</dbReference>
<dbReference type="InterPro" id="IPR036663">
    <property type="entry name" value="Fumarylacetoacetase_C_sf"/>
</dbReference>
<organism evidence="3 4">
    <name type="scientific">Glutamicibacter soli</name>
    <dbReference type="NCBI Taxonomy" id="453836"/>
    <lineage>
        <taxon>Bacteria</taxon>
        <taxon>Bacillati</taxon>
        <taxon>Actinomycetota</taxon>
        <taxon>Actinomycetes</taxon>
        <taxon>Micrococcales</taxon>
        <taxon>Micrococcaceae</taxon>
        <taxon>Glutamicibacter</taxon>
    </lineage>
</organism>
<dbReference type="Pfam" id="PF01557">
    <property type="entry name" value="FAA_hydrolase"/>
    <property type="match status" value="1"/>
</dbReference>
<evidence type="ECO:0000313" key="3">
    <source>
        <dbReference type="EMBL" id="RBM01215.1"/>
    </source>
</evidence>
<dbReference type="AlphaFoldDB" id="A0A365YET2"/>
<name>A0A365YET2_9MICC</name>
<protein>
    <submittedName>
        <fullName evidence="3">2-keto-4-pentenoate hydratase</fullName>
    </submittedName>
</protein>
<evidence type="ECO:0000313" key="4">
    <source>
        <dbReference type="Proteomes" id="UP000252167"/>
    </source>
</evidence>
<dbReference type="GO" id="GO:0005737">
    <property type="term" value="C:cytoplasm"/>
    <property type="evidence" value="ECO:0007669"/>
    <property type="project" value="TreeGrafter"/>
</dbReference>
<keyword evidence="1" id="KW-0456">Lyase</keyword>
<dbReference type="PANTHER" id="PTHR30143:SF0">
    <property type="entry name" value="2-KETO-4-PENTENOATE HYDRATASE"/>
    <property type="match status" value="1"/>
</dbReference>
<dbReference type="PANTHER" id="PTHR30143">
    <property type="entry name" value="ACID HYDRATASE"/>
    <property type="match status" value="1"/>
</dbReference>
<reference evidence="3 4" key="1">
    <citation type="submission" date="2018-01" db="EMBL/GenBank/DDBJ databases">
        <title>Glutamicibacter soli strain NHPC-3 Whole genome sequence and assembly.</title>
        <authorList>
            <person name="Choudhury P."/>
            <person name="Gupta D."/>
            <person name="Sengupta K."/>
            <person name="Jawed A."/>
            <person name="Sultana N."/>
            <person name="Saha P."/>
        </authorList>
    </citation>
    <scope>NUCLEOTIDE SEQUENCE [LARGE SCALE GENOMIC DNA]</scope>
    <source>
        <strain evidence="3 4">NHPC-3</strain>
    </source>
</reference>